<reference evidence="9 10" key="1">
    <citation type="submission" date="2018-05" db="EMBL/GenBank/DDBJ databases">
        <title>Genomic Encyclopedia of Type Strains, Phase III (KMG-III): the genomes of soil and plant-associated and newly described type strains.</title>
        <authorList>
            <person name="Whitman W."/>
        </authorList>
    </citation>
    <scope>NUCLEOTIDE SEQUENCE [LARGE SCALE GENOMIC DNA]</scope>
    <source>
        <strain evidence="9 10">CECT 5696</strain>
    </source>
</reference>
<keyword evidence="5" id="KW-0119">Carbohydrate metabolism</keyword>
<dbReference type="EMBL" id="QGTQ01000002">
    <property type="protein sequence ID" value="PWW07224.1"/>
    <property type="molecule type" value="Genomic_DNA"/>
</dbReference>
<dbReference type="InterPro" id="IPR006584">
    <property type="entry name" value="Cellulose-bd_IV"/>
</dbReference>
<dbReference type="Pfam" id="PF04616">
    <property type="entry name" value="Glyco_hydro_43"/>
    <property type="match status" value="1"/>
</dbReference>
<evidence type="ECO:0000256" key="3">
    <source>
        <dbReference type="ARBA" id="ARBA00022729"/>
    </source>
</evidence>
<feature type="site" description="Important for catalytic activity, responsible for pKa modulation of the active site Glu and correct orientation of both the proton donor and substrate" evidence="7">
    <location>
        <position position="357"/>
    </location>
</feature>
<dbReference type="PANTHER" id="PTHR43772:SF2">
    <property type="entry name" value="PUTATIVE (AFU_ORTHOLOGUE AFUA_2G04480)-RELATED"/>
    <property type="match status" value="1"/>
</dbReference>
<dbReference type="InterPro" id="IPR008979">
    <property type="entry name" value="Galactose-bd-like_sf"/>
</dbReference>
<organism evidence="9 10">
    <name type="scientific">Paenibacillus cellulosilyticus</name>
    <dbReference type="NCBI Taxonomy" id="375489"/>
    <lineage>
        <taxon>Bacteria</taxon>
        <taxon>Bacillati</taxon>
        <taxon>Bacillota</taxon>
        <taxon>Bacilli</taxon>
        <taxon>Bacillales</taxon>
        <taxon>Paenibacillaceae</taxon>
        <taxon>Paenibacillus</taxon>
    </lineage>
</organism>
<dbReference type="SUPFAM" id="SSF75005">
    <property type="entry name" value="Arabinanase/levansucrase/invertase"/>
    <property type="match status" value="1"/>
</dbReference>
<proteinExistence type="inferred from homology"/>
<gene>
    <name evidence="9" type="ORF">DFQ01_102116</name>
</gene>
<evidence type="ECO:0000256" key="5">
    <source>
        <dbReference type="ARBA" id="ARBA00023277"/>
    </source>
</evidence>
<dbReference type="SUPFAM" id="SSF49785">
    <property type="entry name" value="Galactose-binding domain-like"/>
    <property type="match status" value="1"/>
</dbReference>
<dbReference type="PANTHER" id="PTHR43772">
    <property type="entry name" value="ENDO-1,4-BETA-XYLANASE"/>
    <property type="match status" value="1"/>
</dbReference>
<evidence type="ECO:0000256" key="1">
    <source>
        <dbReference type="ARBA" id="ARBA00009865"/>
    </source>
</evidence>
<dbReference type="GO" id="GO:0004553">
    <property type="term" value="F:hydrolase activity, hydrolyzing O-glycosyl compounds"/>
    <property type="evidence" value="ECO:0007669"/>
    <property type="project" value="InterPro"/>
</dbReference>
<evidence type="ECO:0000256" key="7">
    <source>
        <dbReference type="PIRSR" id="PIRSR606710-2"/>
    </source>
</evidence>
<dbReference type="Gene3D" id="2.115.10.20">
    <property type="entry name" value="Glycosyl hydrolase domain, family 43"/>
    <property type="match status" value="1"/>
</dbReference>
<evidence type="ECO:0000256" key="4">
    <source>
        <dbReference type="ARBA" id="ARBA00022801"/>
    </source>
</evidence>
<keyword evidence="10" id="KW-1185">Reference proteome</keyword>
<dbReference type="InterPro" id="IPR006710">
    <property type="entry name" value="Glyco_hydro_43"/>
</dbReference>
<sequence length="673" mass="71666">MKVTMKDGGRRKRALLLALSFVCLAAAALLVYRVTNGSDGGSTTTSEAATATIGTVDLKDEVVKVSKDVGKEYGVRLIMDELSQGADIREIRATVQVPASFEVASVILNGNNVAPSTAEVECDTSADGTKLRIYTSDGSALTYVNRDASSTLATISIKLKQELTKPMSEEIKVQSAEVIHSDNTTQLYDASGASAQIVYVPPAEAVGKTPPNGNPLVAHKFGADPYALVYNGRVYIYATNDVLQYDDAGKVKDNTYSDINKISVISSDDLVNWTDHGAIVVARHEGAAKWATQSWAPAAAHKVIDGKDKFFLYFANNASGIGVLTSDSPTGPWVDPIGKPLIARSDSGAQGVTWLFDPAVLVDDDGKAYIYYGGGIQEGQEAMPNTARVMQLGDDMTSVVGEAQVIPAPFMFEDAGINKVGDTYYYSYCSNFYNGERPEGSPPAGEIAYMTSSSPMGPWTYQGTILKNPGYFFGVGGNNHHAMFQFNNSWYIAYHAQTLSKAMGVAQGYRSTHLNKVTFNTDGSIQEIAADLKGVDAVKTLNPFDRTGAETIAWSAGINVVPAAGAEGANMAVGDIDNGDWTAVANVEFGQGASAFTAAVSSTTEGGAIEVRLDGPEGELAGTIEVPSTGADNQWVEVTTPIQGAAGIHSVYFVFRGKPEQKLFQFESWQFGR</sequence>
<dbReference type="Proteomes" id="UP000246635">
    <property type="component" value="Unassembled WGS sequence"/>
</dbReference>
<evidence type="ECO:0000259" key="8">
    <source>
        <dbReference type="PROSITE" id="PS51175"/>
    </source>
</evidence>
<dbReference type="OrthoDB" id="9801455at2"/>
<dbReference type="PROSITE" id="PS51175">
    <property type="entry name" value="CBM6"/>
    <property type="match status" value="1"/>
</dbReference>
<comment type="caution">
    <text evidence="9">The sequence shown here is derived from an EMBL/GenBank/DDBJ whole genome shotgun (WGS) entry which is preliminary data.</text>
</comment>
<dbReference type="Pfam" id="PF03422">
    <property type="entry name" value="CBM_6"/>
    <property type="match status" value="1"/>
</dbReference>
<dbReference type="InterPro" id="IPR023296">
    <property type="entry name" value="Glyco_hydro_beta-prop_sf"/>
</dbReference>
<evidence type="ECO:0000313" key="9">
    <source>
        <dbReference type="EMBL" id="PWW07224.1"/>
    </source>
</evidence>
<dbReference type="InterPro" id="IPR005084">
    <property type="entry name" value="CBM6"/>
</dbReference>
<dbReference type="Gene3D" id="2.60.120.260">
    <property type="entry name" value="Galactose-binding domain-like"/>
    <property type="match status" value="1"/>
</dbReference>
<dbReference type="CDD" id="cd09003">
    <property type="entry name" value="GH43_XynD-like"/>
    <property type="match status" value="1"/>
</dbReference>
<accession>A0A2V2YXZ8</accession>
<dbReference type="SMART" id="SM00606">
    <property type="entry name" value="CBD_IV"/>
    <property type="match status" value="1"/>
</dbReference>
<keyword evidence="4 9" id="KW-0378">Hydrolase</keyword>
<dbReference type="CDD" id="cd04084">
    <property type="entry name" value="CBM6_xylanase-like"/>
    <property type="match status" value="1"/>
</dbReference>
<name>A0A2V2YXZ8_9BACL</name>
<dbReference type="GO" id="GO:0045493">
    <property type="term" value="P:xylan catabolic process"/>
    <property type="evidence" value="ECO:0007669"/>
    <property type="project" value="UniProtKB-KW"/>
</dbReference>
<keyword evidence="6" id="KW-0326">Glycosidase</keyword>
<comment type="similarity">
    <text evidence="1">Belongs to the glycosyl hydrolase 43 family.</text>
</comment>
<dbReference type="AlphaFoldDB" id="A0A2V2YXZ8"/>
<keyword evidence="2" id="KW-0624">Polysaccharide degradation</keyword>
<protein>
    <submittedName>
        <fullName evidence="9">Arabinoxylan arabinofuranohydrolase</fullName>
    </submittedName>
</protein>
<evidence type="ECO:0000256" key="2">
    <source>
        <dbReference type="ARBA" id="ARBA00022651"/>
    </source>
</evidence>
<dbReference type="InterPro" id="IPR052176">
    <property type="entry name" value="Glycosyl_Hydrlase_43_Enz"/>
</dbReference>
<evidence type="ECO:0000313" key="10">
    <source>
        <dbReference type="Proteomes" id="UP000246635"/>
    </source>
</evidence>
<keyword evidence="2" id="KW-0858">Xylan degradation</keyword>
<dbReference type="GO" id="GO:0030246">
    <property type="term" value="F:carbohydrate binding"/>
    <property type="evidence" value="ECO:0007669"/>
    <property type="project" value="InterPro"/>
</dbReference>
<feature type="domain" description="CBM6" evidence="8">
    <location>
        <begin position="545"/>
        <end position="672"/>
    </location>
</feature>
<dbReference type="RefSeq" id="WP_110042486.1">
    <property type="nucleotide sequence ID" value="NZ_CP054612.1"/>
</dbReference>
<keyword evidence="3" id="KW-0732">Signal</keyword>
<evidence type="ECO:0000256" key="6">
    <source>
        <dbReference type="ARBA" id="ARBA00023295"/>
    </source>
</evidence>